<dbReference type="PANTHER" id="PTHR47691">
    <property type="entry name" value="REGULATOR-RELATED"/>
    <property type="match status" value="1"/>
</dbReference>
<feature type="compositionally biased region" description="Polar residues" evidence="2">
    <location>
        <begin position="683"/>
        <end position="697"/>
    </location>
</feature>
<proteinExistence type="predicted"/>
<keyword evidence="1" id="KW-0802">TPR repeat</keyword>
<accession>A0A368T7H6</accession>
<gene>
    <name evidence="3" type="ORF">DEF24_15055</name>
</gene>
<name>A0A368T7H6_9ACTN</name>
<sequence length="790" mass="84306">MVAADSPLGRLVTAARPARPWLHLSVSSWWARVLIAAGAQPVPTDAMTATFTPEHASEEATDVATDPVPCGVSSPTVNARTGHIGGSHDSSGTLLGKKQRQQLGTVTPPLNTLPGLPAGLIGRGDELARLLAALDPNADDPENGASGRAVVATVTGTVGTGKTALAVATAHEAHRRGWFRTVLFVDLQGYTPGAVPVVPEQALVTLLRALDVRSPDIPPTMDEQAGLYRFLLHDLATRQDAPVLVVADNARTADQVLPLKPGPGRHRLLVTSRHAFPELGEARRVNLGVLPNQASIDLLINILAESDPDDPRTIDTEGLGELARACGHLPLTLKLAATLLTNHPRQTPRALAARLVDTSKQLDQTDLGTSSSTMQAAFDASFENLSERQAEMFVRLALNPGPDISTGGAAALAGMPTDDVEEVLADLAAAHLIRHDHESGRWSMHGLLRDYAEAQRAIRTDDSPRTAAAHEEARDRLLNFYLARAEAAIGCLRALPGDDIPVIFEGRDDALAWLDAERTNLIGIVNTIADDRPHLAVRMSAPLCEYLSWRRFLNDQLTVAAMARDAAQAIGNLQSEADAWNNLGSVLQDLHRFNEAIAALEHARDLYQQTGDSHREAAAWNNLGLTLRSVHEFSEAVIALEHARDLYQQTGDSHREAAAWNNLGLTRGTTSASHSAPSTTTTKQSLLCDTPATFTNKSAPPTARPTRGTTSASHSAPSTTTTKQSPSTSAPATSTNKSATFIAKPGRGVTSASHSTRCGRCSRRCTLSNAQRSCTRKLKTMTDETKSCSS</sequence>
<protein>
    <submittedName>
        <fullName evidence="3">Regulator</fullName>
    </submittedName>
</protein>
<comment type="caution">
    <text evidence="3">The sequence shown here is derived from an EMBL/GenBank/DDBJ whole genome shotgun (WGS) entry which is preliminary data.</text>
</comment>
<dbReference type="SMART" id="SM00028">
    <property type="entry name" value="TPR"/>
    <property type="match status" value="2"/>
</dbReference>
<evidence type="ECO:0000313" key="3">
    <source>
        <dbReference type="EMBL" id="RCV57563.1"/>
    </source>
</evidence>
<dbReference type="OrthoDB" id="3349744at2"/>
<feature type="repeat" description="TPR" evidence="1">
    <location>
        <begin position="577"/>
        <end position="610"/>
    </location>
</feature>
<dbReference type="Gene3D" id="1.25.40.10">
    <property type="entry name" value="Tetratricopeptide repeat domain"/>
    <property type="match status" value="1"/>
</dbReference>
<dbReference type="Pfam" id="PF13424">
    <property type="entry name" value="TPR_12"/>
    <property type="match status" value="1"/>
</dbReference>
<dbReference type="InterPro" id="IPR019734">
    <property type="entry name" value="TPR_rpt"/>
</dbReference>
<feature type="compositionally biased region" description="Low complexity" evidence="2">
    <location>
        <begin position="698"/>
        <end position="740"/>
    </location>
</feature>
<dbReference type="SUPFAM" id="SSF48452">
    <property type="entry name" value="TPR-like"/>
    <property type="match status" value="1"/>
</dbReference>
<evidence type="ECO:0000256" key="1">
    <source>
        <dbReference type="PROSITE-ProRule" id="PRU00339"/>
    </source>
</evidence>
<keyword evidence="4" id="KW-1185">Reference proteome</keyword>
<dbReference type="PANTHER" id="PTHR47691:SF3">
    <property type="entry name" value="HTH-TYPE TRANSCRIPTIONAL REGULATOR RV0890C-RELATED"/>
    <property type="match status" value="1"/>
</dbReference>
<dbReference type="Proteomes" id="UP000253318">
    <property type="component" value="Unassembled WGS sequence"/>
</dbReference>
<feature type="region of interest" description="Disordered" evidence="2">
    <location>
        <begin position="668"/>
        <end position="756"/>
    </location>
</feature>
<dbReference type="Gene3D" id="3.40.50.300">
    <property type="entry name" value="P-loop containing nucleotide triphosphate hydrolases"/>
    <property type="match status" value="1"/>
</dbReference>
<organism evidence="3 4">
    <name type="scientific">Marinitenerispora sediminis</name>
    <dbReference type="NCBI Taxonomy" id="1931232"/>
    <lineage>
        <taxon>Bacteria</taxon>
        <taxon>Bacillati</taxon>
        <taxon>Actinomycetota</taxon>
        <taxon>Actinomycetes</taxon>
        <taxon>Streptosporangiales</taxon>
        <taxon>Nocardiopsidaceae</taxon>
        <taxon>Marinitenerispora</taxon>
    </lineage>
</organism>
<dbReference type="PROSITE" id="PS50005">
    <property type="entry name" value="TPR"/>
    <property type="match status" value="1"/>
</dbReference>
<evidence type="ECO:0000256" key="2">
    <source>
        <dbReference type="SAM" id="MobiDB-lite"/>
    </source>
</evidence>
<dbReference type="InterPro" id="IPR011990">
    <property type="entry name" value="TPR-like_helical_dom_sf"/>
</dbReference>
<reference evidence="3 4" key="1">
    <citation type="submission" date="2018-04" db="EMBL/GenBank/DDBJ databases">
        <title>Novel actinobacteria from marine sediment.</title>
        <authorList>
            <person name="Ng Z.Y."/>
            <person name="Tan G.Y.A."/>
        </authorList>
    </citation>
    <scope>NUCLEOTIDE SEQUENCE [LARGE SCALE GENOMIC DNA]</scope>
    <source>
        <strain evidence="3 4">TPS81</strain>
    </source>
</reference>
<dbReference type="AlphaFoldDB" id="A0A368T7H6"/>
<dbReference type="Gene3D" id="1.10.10.10">
    <property type="entry name" value="Winged helix-like DNA-binding domain superfamily/Winged helix DNA-binding domain"/>
    <property type="match status" value="1"/>
</dbReference>
<dbReference type="SUPFAM" id="SSF52540">
    <property type="entry name" value="P-loop containing nucleoside triphosphate hydrolases"/>
    <property type="match status" value="1"/>
</dbReference>
<evidence type="ECO:0000313" key="4">
    <source>
        <dbReference type="Proteomes" id="UP000253318"/>
    </source>
</evidence>
<dbReference type="EMBL" id="QEIN01000110">
    <property type="protein sequence ID" value="RCV57563.1"/>
    <property type="molecule type" value="Genomic_DNA"/>
</dbReference>
<feature type="compositionally biased region" description="Low complexity" evidence="2">
    <location>
        <begin position="669"/>
        <end position="682"/>
    </location>
</feature>
<dbReference type="InterPro" id="IPR036388">
    <property type="entry name" value="WH-like_DNA-bd_sf"/>
</dbReference>
<dbReference type="InterPro" id="IPR027417">
    <property type="entry name" value="P-loop_NTPase"/>
</dbReference>